<protein>
    <submittedName>
        <fullName evidence="1">Uncharacterized protein</fullName>
    </submittedName>
</protein>
<dbReference type="EMBL" id="CM042032">
    <property type="protein sequence ID" value="KAI3776824.1"/>
    <property type="molecule type" value="Genomic_DNA"/>
</dbReference>
<keyword evidence="2" id="KW-1185">Reference proteome</keyword>
<dbReference type="Proteomes" id="UP001056120">
    <property type="component" value="Linkage Group LG15"/>
</dbReference>
<accession>A0ACB9G0A4</accession>
<comment type="caution">
    <text evidence="1">The sequence shown here is derived from an EMBL/GenBank/DDBJ whole genome shotgun (WGS) entry which is preliminary data.</text>
</comment>
<proteinExistence type="predicted"/>
<evidence type="ECO:0000313" key="2">
    <source>
        <dbReference type="Proteomes" id="UP001056120"/>
    </source>
</evidence>
<name>A0ACB9G0A4_9ASTR</name>
<organism evidence="1 2">
    <name type="scientific">Smallanthus sonchifolius</name>
    <dbReference type="NCBI Taxonomy" id="185202"/>
    <lineage>
        <taxon>Eukaryota</taxon>
        <taxon>Viridiplantae</taxon>
        <taxon>Streptophyta</taxon>
        <taxon>Embryophyta</taxon>
        <taxon>Tracheophyta</taxon>
        <taxon>Spermatophyta</taxon>
        <taxon>Magnoliopsida</taxon>
        <taxon>eudicotyledons</taxon>
        <taxon>Gunneridae</taxon>
        <taxon>Pentapetalae</taxon>
        <taxon>asterids</taxon>
        <taxon>campanulids</taxon>
        <taxon>Asterales</taxon>
        <taxon>Asteraceae</taxon>
        <taxon>Asteroideae</taxon>
        <taxon>Heliantheae alliance</taxon>
        <taxon>Millerieae</taxon>
        <taxon>Smallanthus</taxon>
    </lineage>
</organism>
<evidence type="ECO:0000313" key="1">
    <source>
        <dbReference type="EMBL" id="KAI3776824.1"/>
    </source>
</evidence>
<reference evidence="1 2" key="2">
    <citation type="journal article" date="2022" name="Mol. Ecol. Resour.">
        <title>The genomes of chicory, endive, great burdock and yacon provide insights into Asteraceae paleo-polyploidization history and plant inulin production.</title>
        <authorList>
            <person name="Fan W."/>
            <person name="Wang S."/>
            <person name="Wang H."/>
            <person name="Wang A."/>
            <person name="Jiang F."/>
            <person name="Liu H."/>
            <person name="Zhao H."/>
            <person name="Xu D."/>
            <person name="Zhang Y."/>
        </authorList>
    </citation>
    <scope>NUCLEOTIDE SEQUENCE [LARGE SCALE GENOMIC DNA]</scope>
    <source>
        <strain evidence="2">cv. Yunnan</strain>
        <tissue evidence="1">Leaves</tissue>
    </source>
</reference>
<reference evidence="2" key="1">
    <citation type="journal article" date="2022" name="Mol. Ecol. Resour.">
        <title>The genomes of chicory, endive, great burdock and yacon provide insights into Asteraceae palaeo-polyploidization history and plant inulin production.</title>
        <authorList>
            <person name="Fan W."/>
            <person name="Wang S."/>
            <person name="Wang H."/>
            <person name="Wang A."/>
            <person name="Jiang F."/>
            <person name="Liu H."/>
            <person name="Zhao H."/>
            <person name="Xu D."/>
            <person name="Zhang Y."/>
        </authorList>
    </citation>
    <scope>NUCLEOTIDE SEQUENCE [LARGE SCALE GENOMIC DNA]</scope>
    <source>
        <strain evidence="2">cv. Yunnan</strain>
    </source>
</reference>
<sequence length="193" mass="20517">MYSDNAPPSFTPAVMNGFDQEHLRIPATGDVYSQPPSQGDMGHGHGNSHNQFQGVSSYRGLFQFQTAVIVDNNKVPSLTDMGHAQGNSYNQDLNIHRELGGSSNVSGTAGRPLSVGDLVNARASQTSGGVDLYKDGKAAPGLSDVDPRGSSETGPKSSVVLDGPEAHELAGMSLVGKNFRKFYPNAYYKDDEN</sequence>
<gene>
    <name evidence="1" type="ORF">L1987_46614</name>
</gene>